<protein>
    <recommendedName>
        <fullName evidence="3">Transcription factor zinc-finger domain-containing protein</fullName>
    </recommendedName>
</protein>
<dbReference type="Proteomes" id="UP001549307">
    <property type="component" value="Unassembled WGS sequence"/>
</dbReference>
<reference evidence="1 2" key="1">
    <citation type="submission" date="2024-06" db="EMBL/GenBank/DDBJ databases">
        <title>Sorghum-associated microbial communities from plants grown in Nebraska, USA.</title>
        <authorList>
            <person name="Schachtman D."/>
        </authorList>
    </citation>
    <scope>NUCLEOTIDE SEQUENCE [LARGE SCALE GENOMIC DNA]</scope>
    <source>
        <strain evidence="1 2">3552</strain>
    </source>
</reference>
<organism evidence="1 2">
    <name type="scientific">Arthrobacter bambusae</name>
    <dbReference type="NCBI Taxonomy" id="1338426"/>
    <lineage>
        <taxon>Bacteria</taxon>
        <taxon>Bacillati</taxon>
        <taxon>Actinomycetota</taxon>
        <taxon>Actinomycetes</taxon>
        <taxon>Micrococcales</taxon>
        <taxon>Micrococcaceae</taxon>
        <taxon>Arthrobacter</taxon>
    </lineage>
</organism>
<evidence type="ECO:0000313" key="1">
    <source>
        <dbReference type="EMBL" id="MET4540043.1"/>
    </source>
</evidence>
<accession>A0ABV2P5M4</accession>
<name>A0ABV2P5M4_9MICC</name>
<sequence length="90" mass="9891">MRSRDASSNTDGTAYFTDDYPACPRCGQGRVETQRAKKTGDVFQLCNECDAVWPEGVEPNLAQFGTFDTYLAVRGLPEIGEVETVNAVPR</sequence>
<dbReference type="EMBL" id="JBEPSN010000004">
    <property type="protein sequence ID" value="MET4540043.1"/>
    <property type="molecule type" value="Genomic_DNA"/>
</dbReference>
<evidence type="ECO:0008006" key="3">
    <source>
        <dbReference type="Google" id="ProtNLM"/>
    </source>
</evidence>
<keyword evidence="2" id="KW-1185">Reference proteome</keyword>
<gene>
    <name evidence="1" type="ORF">ABIE37_001824</name>
</gene>
<evidence type="ECO:0000313" key="2">
    <source>
        <dbReference type="Proteomes" id="UP001549307"/>
    </source>
</evidence>
<comment type="caution">
    <text evidence="1">The sequence shown here is derived from an EMBL/GenBank/DDBJ whole genome shotgun (WGS) entry which is preliminary data.</text>
</comment>
<proteinExistence type="predicted"/>